<dbReference type="EMBL" id="FQ790270">
    <property type="protein sequence ID" value="CCD44128.1"/>
    <property type="molecule type" value="Genomic_DNA"/>
</dbReference>
<name>G2XUF8_BOTF4</name>
<proteinExistence type="predicted"/>
<organism evidence="2 3">
    <name type="scientific">Botryotinia fuckeliana (strain T4)</name>
    <name type="common">Noble rot fungus</name>
    <name type="synonym">Botrytis cinerea</name>
    <dbReference type="NCBI Taxonomy" id="999810"/>
    <lineage>
        <taxon>Eukaryota</taxon>
        <taxon>Fungi</taxon>
        <taxon>Dikarya</taxon>
        <taxon>Ascomycota</taxon>
        <taxon>Pezizomycotina</taxon>
        <taxon>Leotiomycetes</taxon>
        <taxon>Helotiales</taxon>
        <taxon>Sclerotiniaceae</taxon>
        <taxon>Botrytis</taxon>
    </lineage>
</organism>
<dbReference type="InParanoid" id="G2XUF8"/>
<dbReference type="Proteomes" id="UP000008177">
    <property type="component" value="Unplaced contigs"/>
</dbReference>
<sequence>MTMFACGASSLLFCQIINSFFAAMMQKCYGSIELLSAALRPRSPPTSSAFIFDQSNQYNFCVVGSCWNTKEGFRPYSHVPDPILEPTHP</sequence>
<dbReference type="AlphaFoldDB" id="G2XUF8"/>
<evidence type="ECO:0000313" key="3">
    <source>
        <dbReference type="Proteomes" id="UP000008177"/>
    </source>
</evidence>
<feature type="chain" id="PRO_5003440208" description="Secreted protein" evidence="1">
    <location>
        <begin position="31"/>
        <end position="89"/>
    </location>
</feature>
<dbReference type="HOGENOM" id="CLU_2454455_0_0_1"/>
<feature type="signal peptide" evidence="1">
    <location>
        <begin position="1"/>
        <end position="30"/>
    </location>
</feature>
<evidence type="ECO:0008006" key="4">
    <source>
        <dbReference type="Google" id="ProtNLM"/>
    </source>
</evidence>
<protein>
    <recommendedName>
        <fullName evidence="4">Secreted protein</fullName>
    </recommendedName>
</protein>
<keyword evidence="1" id="KW-0732">Signal</keyword>
<evidence type="ECO:0000313" key="2">
    <source>
        <dbReference type="EMBL" id="CCD44128.1"/>
    </source>
</evidence>
<evidence type="ECO:0000256" key="1">
    <source>
        <dbReference type="SAM" id="SignalP"/>
    </source>
</evidence>
<reference evidence="3" key="1">
    <citation type="journal article" date="2011" name="PLoS Genet.">
        <title>Genomic analysis of the necrotrophic fungal pathogens Sclerotinia sclerotiorum and Botrytis cinerea.</title>
        <authorList>
            <person name="Amselem J."/>
            <person name="Cuomo C.A."/>
            <person name="van Kan J.A."/>
            <person name="Viaud M."/>
            <person name="Benito E.P."/>
            <person name="Couloux A."/>
            <person name="Coutinho P.M."/>
            <person name="de Vries R.P."/>
            <person name="Dyer P.S."/>
            <person name="Fillinger S."/>
            <person name="Fournier E."/>
            <person name="Gout L."/>
            <person name="Hahn M."/>
            <person name="Kohn L."/>
            <person name="Lapalu N."/>
            <person name="Plummer K.M."/>
            <person name="Pradier J.M."/>
            <person name="Quevillon E."/>
            <person name="Sharon A."/>
            <person name="Simon A."/>
            <person name="ten Have A."/>
            <person name="Tudzynski B."/>
            <person name="Tudzynski P."/>
            <person name="Wincker P."/>
            <person name="Andrew M."/>
            <person name="Anthouard V."/>
            <person name="Beever R.E."/>
            <person name="Beffa R."/>
            <person name="Benoit I."/>
            <person name="Bouzid O."/>
            <person name="Brault B."/>
            <person name="Chen Z."/>
            <person name="Choquer M."/>
            <person name="Collemare J."/>
            <person name="Cotton P."/>
            <person name="Danchin E.G."/>
            <person name="Da Silva C."/>
            <person name="Gautier A."/>
            <person name="Giraud C."/>
            <person name="Giraud T."/>
            <person name="Gonzalez C."/>
            <person name="Grossetete S."/>
            <person name="Guldener U."/>
            <person name="Henrissat B."/>
            <person name="Howlett B.J."/>
            <person name="Kodira C."/>
            <person name="Kretschmer M."/>
            <person name="Lappartient A."/>
            <person name="Leroch M."/>
            <person name="Levis C."/>
            <person name="Mauceli E."/>
            <person name="Neuveglise C."/>
            <person name="Oeser B."/>
            <person name="Pearson M."/>
            <person name="Poulain J."/>
            <person name="Poussereau N."/>
            <person name="Quesneville H."/>
            <person name="Rascle C."/>
            <person name="Schumacher J."/>
            <person name="Segurens B."/>
            <person name="Sexton A."/>
            <person name="Silva E."/>
            <person name="Sirven C."/>
            <person name="Soanes D.M."/>
            <person name="Talbot N.J."/>
            <person name="Templeton M."/>
            <person name="Yandava C."/>
            <person name="Yarden O."/>
            <person name="Zeng Q."/>
            <person name="Rollins J.A."/>
            <person name="Lebrun M.H."/>
            <person name="Dickman M."/>
        </authorList>
    </citation>
    <scope>NUCLEOTIDE SEQUENCE [LARGE SCALE GENOMIC DNA]</scope>
    <source>
        <strain evidence="3">T4</strain>
    </source>
</reference>
<gene>
    <name evidence="2" type="ORF">BofuT4_uP057080.1</name>
</gene>
<accession>G2XUF8</accession>